<dbReference type="Pfam" id="PF02958">
    <property type="entry name" value="EcKL"/>
    <property type="match status" value="2"/>
</dbReference>
<dbReference type="SUPFAM" id="SSF56112">
    <property type="entry name" value="Protein kinase-like (PK-like)"/>
    <property type="match status" value="2"/>
</dbReference>
<dbReference type="SMART" id="SM00587">
    <property type="entry name" value="CHK"/>
    <property type="match status" value="2"/>
</dbReference>
<evidence type="ECO:0000313" key="4">
    <source>
        <dbReference type="EnsemblMetazoa" id="XP_050513067.1"/>
    </source>
</evidence>
<dbReference type="InterPro" id="IPR011009">
    <property type="entry name" value="Kinase-like_dom_sf"/>
</dbReference>
<name>A0ABM5KS96_DIAVI</name>
<feature type="region of interest" description="Disordered" evidence="2">
    <location>
        <begin position="742"/>
        <end position="761"/>
    </location>
</feature>
<evidence type="ECO:0000256" key="2">
    <source>
        <dbReference type="SAM" id="MobiDB-lite"/>
    </source>
</evidence>
<feature type="coiled-coil region" evidence="1">
    <location>
        <begin position="424"/>
        <end position="451"/>
    </location>
</feature>
<feature type="domain" description="CHK kinase-like" evidence="3">
    <location>
        <begin position="686"/>
        <end position="885"/>
    </location>
</feature>
<evidence type="ECO:0000256" key="1">
    <source>
        <dbReference type="SAM" id="Coils"/>
    </source>
</evidence>
<organism evidence="4 5">
    <name type="scientific">Diabrotica virgifera virgifera</name>
    <name type="common">western corn rootworm</name>
    <dbReference type="NCBI Taxonomy" id="50390"/>
    <lineage>
        <taxon>Eukaryota</taxon>
        <taxon>Metazoa</taxon>
        <taxon>Ecdysozoa</taxon>
        <taxon>Arthropoda</taxon>
        <taxon>Hexapoda</taxon>
        <taxon>Insecta</taxon>
        <taxon>Pterygota</taxon>
        <taxon>Neoptera</taxon>
        <taxon>Endopterygota</taxon>
        <taxon>Coleoptera</taxon>
        <taxon>Polyphaga</taxon>
        <taxon>Cucujiformia</taxon>
        <taxon>Chrysomeloidea</taxon>
        <taxon>Chrysomelidae</taxon>
        <taxon>Galerucinae</taxon>
        <taxon>Diabroticina</taxon>
        <taxon>Diabroticites</taxon>
        <taxon>Diabrotica</taxon>
    </lineage>
</organism>
<sequence length="961" mass="110533">MNKINEFKELIRDYIGPSKSVVDTKVSNVTAPGENYMSEIIRINVTLKNDTTGKEEELSMVAKLVIDAEIVNGGTTAIITKNEVVFYKEVIPVIQEFQRRHNLPVLDLFPKFIAGRLNLNGSDVADTDAVLILEDLSPAGFKNLDRMKGFDLNGAKLVLNNMAMLHAELLAMRLLEPETYEAKIRSNAQGLKPNDPDLKKRAEFFEQPVNLLTLVEDILKTDEECRSQLRQFKSFIVQLKASLAKNTDNFFGKMVRDDFETLVHYDMWTNNVMQTFEDGNPVQTVFVDFQMYRSVSCATDLIFFLITSVQIEYLRSHFEYLLKYYYEIFSSTLKKSGIVDSKYSYDQFLESIKRVSESVVYQVIFMVLGIIHPNTDVGGNDQMYSLKIENVSPTAKDKIIFMFQQAFKRGWLECNLEETVASLKVDINSTKTNLERKIEELNEKFDRLDQGNRRMCLRIFNLKENEKEDTRNEIINLINSKMGLNLKYEDINLCYRIGKQNKDKARAVYLKLNTIENKQTVYAKKKLLKGTGVVIKEDLTNLKLELCSVVHIQFVAMERVKNFEELIRDYIGPNKTIVEAKTGDLTAPGENYLSDMIKIDLILKDTVTNKTEDLNVVAKLVTDNHVMGPTSDLTKAEVYFYKVVVPAIKSFHKKYSLPYPSFYPDYIGGRINLTGEVDKADKDAVLVLENLVTKGYKNLDRHVGFDLETSKMILKDLAMFHGVPLAMRLLEPEEFRNLTKDLKLPFPDEPPKDKEGKPGPPDQPIFNILIKIFNDNGQENVAAKFSKMIEYHKEKMTGHKKNERPVSAFSTIIHHDMWLNNTMQKIVNGVTVKNKFCDFQMCEVNSPTIDLMLFLFSSVELRCLENNVDNLIKFYHEELVNILKKLNVYSEEYCYKKLLEEFRNNCQEGMFQALMMIPTIIFSDKGKIFKLGSPMAVEDVPPMALKKLILMCEEAADRDWF</sequence>
<reference evidence="4" key="1">
    <citation type="submission" date="2025-05" db="UniProtKB">
        <authorList>
            <consortium name="EnsemblMetazoa"/>
        </authorList>
    </citation>
    <scope>IDENTIFICATION</scope>
</reference>
<keyword evidence="5" id="KW-1185">Reference proteome</keyword>
<dbReference type="EnsemblMetazoa" id="XM_050657110.1">
    <property type="protein sequence ID" value="XP_050513067.1"/>
    <property type="gene ID" value="LOC114325692"/>
</dbReference>
<dbReference type="PANTHER" id="PTHR11012:SF55">
    <property type="entry name" value="BHLH DOMAIN-CONTAINING PROTEIN"/>
    <property type="match status" value="1"/>
</dbReference>
<evidence type="ECO:0000259" key="3">
    <source>
        <dbReference type="SMART" id="SM00587"/>
    </source>
</evidence>
<proteinExistence type="predicted"/>
<protein>
    <recommendedName>
        <fullName evidence="3">CHK kinase-like domain-containing protein</fullName>
    </recommendedName>
</protein>
<evidence type="ECO:0000313" key="5">
    <source>
        <dbReference type="Proteomes" id="UP001652700"/>
    </source>
</evidence>
<feature type="domain" description="CHK kinase-like" evidence="3">
    <location>
        <begin position="131"/>
        <end position="335"/>
    </location>
</feature>
<dbReference type="InterPro" id="IPR004119">
    <property type="entry name" value="EcKL"/>
</dbReference>
<dbReference type="Proteomes" id="UP001652700">
    <property type="component" value="Unplaced"/>
</dbReference>
<dbReference type="GeneID" id="114325692"/>
<accession>A0ABM5KS96</accession>
<dbReference type="PANTHER" id="PTHR11012">
    <property type="entry name" value="PROTEIN KINASE-LIKE DOMAIN-CONTAINING"/>
    <property type="match status" value="1"/>
</dbReference>
<dbReference type="InterPro" id="IPR015897">
    <property type="entry name" value="CHK_kinase-like"/>
</dbReference>
<dbReference type="RefSeq" id="XP_050513067.1">
    <property type="nucleotide sequence ID" value="XM_050657110.1"/>
</dbReference>
<keyword evidence="1" id="KW-0175">Coiled coil</keyword>